<keyword evidence="11" id="KW-1185">Reference proteome</keyword>
<dbReference type="Pfam" id="PF01515">
    <property type="entry name" value="PTA_PTB"/>
    <property type="match status" value="1"/>
</dbReference>
<feature type="domain" description="Phosphate acetyl/butaryl transferase" evidence="9">
    <location>
        <begin position="8"/>
        <end position="320"/>
    </location>
</feature>
<dbReference type="Proteomes" id="UP000051223">
    <property type="component" value="Unassembled WGS sequence"/>
</dbReference>
<evidence type="ECO:0000313" key="10">
    <source>
        <dbReference type="EMBL" id="KRM40214.1"/>
    </source>
</evidence>
<dbReference type="GO" id="GO:0008959">
    <property type="term" value="F:phosphate acetyltransferase activity"/>
    <property type="evidence" value="ECO:0007669"/>
    <property type="project" value="UniProtKB-EC"/>
</dbReference>
<dbReference type="OrthoDB" id="9805787at2"/>
<dbReference type="InterPro" id="IPR012147">
    <property type="entry name" value="P_Ac_Bu_trans"/>
</dbReference>
<reference evidence="10 11" key="1">
    <citation type="journal article" date="2015" name="Genome Announc.">
        <title>Expanding the biotechnology potential of lactobacilli through comparative genomics of 213 strains and associated genera.</title>
        <authorList>
            <person name="Sun Z."/>
            <person name="Harris H.M."/>
            <person name="McCann A."/>
            <person name="Guo C."/>
            <person name="Argimon S."/>
            <person name="Zhang W."/>
            <person name="Yang X."/>
            <person name="Jeffery I.B."/>
            <person name="Cooney J.C."/>
            <person name="Kagawa T.F."/>
            <person name="Liu W."/>
            <person name="Song Y."/>
            <person name="Salvetti E."/>
            <person name="Wrobel A."/>
            <person name="Rasinkangas P."/>
            <person name="Parkhill J."/>
            <person name="Rea M.C."/>
            <person name="O'Sullivan O."/>
            <person name="Ritari J."/>
            <person name="Douillard F.P."/>
            <person name="Paul Ross R."/>
            <person name="Yang R."/>
            <person name="Briner A.E."/>
            <person name="Felis G.E."/>
            <person name="de Vos W.M."/>
            <person name="Barrangou R."/>
            <person name="Klaenhammer T.R."/>
            <person name="Caufield P.W."/>
            <person name="Cui Y."/>
            <person name="Zhang H."/>
            <person name="O'Toole P.W."/>
        </authorList>
    </citation>
    <scope>NUCLEOTIDE SEQUENCE [LARGE SCALE GENOMIC DNA]</scope>
    <source>
        <strain evidence="10 11">DSM 5661</strain>
    </source>
</reference>
<evidence type="ECO:0000256" key="2">
    <source>
        <dbReference type="ARBA" id="ARBA00004989"/>
    </source>
</evidence>
<dbReference type="PANTHER" id="PTHR43356:SF3">
    <property type="entry name" value="PHOSPHATE ACETYLTRANSFERASE"/>
    <property type="match status" value="1"/>
</dbReference>
<dbReference type="Gene3D" id="3.40.50.10950">
    <property type="match status" value="1"/>
</dbReference>
<dbReference type="AlphaFoldDB" id="A0A0R1YKK9"/>
<dbReference type="eggNOG" id="COG0280">
    <property type="taxonomic scope" value="Bacteria"/>
</dbReference>
<comment type="pathway">
    <text evidence="2">Metabolic intermediate biosynthesis; acetyl-CoA biosynthesis; acetyl-CoA from acetate: step 2/2.</text>
</comment>
<evidence type="ECO:0000256" key="6">
    <source>
        <dbReference type="ARBA" id="ARBA00022679"/>
    </source>
</evidence>
<dbReference type="PANTHER" id="PTHR43356">
    <property type="entry name" value="PHOSPHATE ACETYLTRANSFERASE"/>
    <property type="match status" value="1"/>
</dbReference>
<evidence type="ECO:0000313" key="11">
    <source>
        <dbReference type="Proteomes" id="UP000051223"/>
    </source>
</evidence>
<gene>
    <name evidence="10" type="ORF">FC39_GL000828</name>
</gene>
<dbReference type="NCBIfam" id="TIGR00651">
    <property type="entry name" value="pta"/>
    <property type="match status" value="1"/>
</dbReference>
<evidence type="ECO:0000259" key="9">
    <source>
        <dbReference type="Pfam" id="PF01515"/>
    </source>
</evidence>
<dbReference type="PATRIC" id="fig|1423754.3.peg.850"/>
<evidence type="ECO:0000256" key="8">
    <source>
        <dbReference type="ARBA" id="ARBA00031108"/>
    </source>
</evidence>
<evidence type="ECO:0000256" key="1">
    <source>
        <dbReference type="ARBA" id="ARBA00000705"/>
    </source>
</evidence>
<dbReference type="EC" id="2.3.1.8" evidence="4"/>
<organism evidence="10 11">
    <name type="scientific">Lactobacillus hamsteri DSM 5661 = JCM 6256</name>
    <dbReference type="NCBI Taxonomy" id="1423754"/>
    <lineage>
        <taxon>Bacteria</taxon>
        <taxon>Bacillati</taxon>
        <taxon>Bacillota</taxon>
        <taxon>Bacilli</taxon>
        <taxon>Lactobacillales</taxon>
        <taxon>Lactobacillaceae</taxon>
        <taxon>Lactobacillus</taxon>
    </lineage>
</organism>
<dbReference type="EMBL" id="AZGI01000026">
    <property type="protein sequence ID" value="KRM40214.1"/>
    <property type="molecule type" value="Genomic_DNA"/>
</dbReference>
<comment type="catalytic activity">
    <reaction evidence="1">
        <text>acetyl-CoA + phosphate = acetyl phosphate + CoA</text>
        <dbReference type="Rhea" id="RHEA:19521"/>
        <dbReference type="ChEBI" id="CHEBI:22191"/>
        <dbReference type="ChEBI" id="CHEBI:43474"/>
        <dbReference type="ChEBI" id="CHEBI:57287"/>
        <dbReference type="ChEBI" id="CHEBI:57288"/>
        <dbReference type="EC" id="2.3.1.8"/>
    </reaction>
</comment>
<evidence type="ECO:0000256" key="3">
    <source>
        <dbReference type="ARBA" id="ARBA00005656"/>
    </source>
</evidence>
<keyword evidence="7" id="KW-0012">Acyltransferase</keyword>
<comment type="caution">
    <text evidence="10">The sequence shown here is derived from an EMBL/GenBank/DDBJ whole genome shotgun (WGS) entry which is preliminary data.</text>
</comment>
<dbReference type="RefSeq" id="WP_025080934.1">
    <property type="nucleotide sequence ID" value="NZ_AZGI01000026.1"/>
</dbReference>
<dbReference type="InterPro" id="IPR002505">
    <property type="entry name" value="PTA_PTB"/>
</dbReference>
<dbReference type="NCBIfam" id="NF007233">
    <property type="entry name" value="PRK09653.1"/>
    <property type="match status" value="1"/>
</dbReference>
<sequence>MSVFDLFKKQVKNAEKKPRLVFPEGTDVRILEATTKLKNEKLIDVILLGNESEIKKIAEENNFDLTGIKIMDPETYPDFDKMCDKFVEIRKGKNTLEDAEKMLKTNTYFGTMLVKMDLADGMVSGAAHSTADTVRPALQIVKTAEGMHRVSGVMIMERDDERYIFADCAMNIDPDSDTLAEIGYEAAKIAKMAEMEPKVAFLSFSTKGSAKGDMVTKVTDALAKFKEAHPDIPADGELQFDAAFVPSVGERKAPGSKVAGHANVFVFPELQSGNIGYKIAQRLGKFTAVGPILEGLAAPINDLSRGASAEDVYYMGILTAAQSLVKDE</sequence>
<name>A0A0R1YKK9_9LACO</name>
<accession>A0A0R1YKK9</accession>
<dbReference type="PIRSF" id="PIRSF000428">
    <property type="entry name" value="P_Ac_trans"/>
    <property type="match status" value="1"/>
</dbReference>
<protein>
    <recommendedName>
        <fullName evidence="5">Phosphate acetyltransferase</fullName>
        <ecNumber evidence="4">2.3.1.8</ecNumber>
    </recommendedName>
    <alternativeName>
        <fullName evidence="8">Phosphotransacetylase</fullName>
    </alternativeName>
</protein>
<proteinExistence type="inferred from homology"/>
<evidence type="ECO:0000256" key="7">
    <source>
        <dbReference type="ARBA" id="ARBA00023315"/>
    </source>
</evidence>
<dbReference type="Gene3D" id="3.40.50.10750">
    <property type="entry name" value="Isocitrate/Isopropylmalate dehydrogenase-like"/>
    <property type="match status" value="1"/>
</dbReference>
<dbReference type="InterPro" id="IPR042112">
    <property type="entry name" value="P_AcTrfase_dom2"/>
</dbReference>
<comment type="similarity">
    <text evidence="3">Belongs to the phosphate acetyltransferase and butyryltransferase family.</text>
</comment>
<dbReference type="InterPro" id="IPR042113">
    <property type="entry name" value="P_AcTrfase_dom1"/>
</dbReference>
<dbReference type="SUPFAM" id="SSF53659">
    <property type="entry name" value="Isocitrate/Isopropylmalate dehydrogenase-like"/>
    <property type="match status" value="1"/>
</dbReference>
<evidence type="ECO:0000256" key="5">
    <source>
        <dbReference type="ARBA" id="ARBA00021528"/>
    </source>
</evidence>
<dbReference type="InterPro" id="IPR004614">
    <property type="entry name" value="P_AcTrfase"/>
</dbReference>
<dbReference type="InterPro" id="IPR050500">
    <property type="entry name" value="Phos_Acetyltrans/Butyryltrans"/>
</dbReference>
<evidence type="ECO:0000256" key="4">
    <source>
        <dbReference type="ARBA" id="ARBA00012707"/>
    </source>
</evidence>
<keyword evidence="6 10" id="KW-0808">Transferase</keyword>
<dbReference type="STRING" id="1423754.FC39_GL000828"/>